<evidence type="ECO:0000313" key="1">
    <source>
        <dbReference type="EMBL" id="KAJ1119127.1"/>
    </source>
</evidence>
<accession>A0AAV7NSW7</accession>
<evidence type="ECO:0000313" key="2">
    <source>
        <dbReference type="Proteomes" id="UP001066276"/>
    </source>
</evidence>
<reference evidence="1" key="1">
    <citation type="journal article" date="2022" name="bioRxiv">
        <title>Sequencing and chromosome-scale assembly of the giantPleurodeles waltlgenome.</title>
        <authorList>
            <person name="Brown T."/>
            <person name="Elewa A."/>
            <person name="Iarovenko S."/>
            <person name="Subramanian E."/>
            <person name="Araus A.J."/>
            <person name="Petzold A."/>
            <person name="Susuki M."/>
            <person name="Suzuki K.-i.T."/>
            <person name="Hayashi T."/>
            <person name="Toyoda A."/>
            <person name="Oliveira C."/>
            <person name="Osipova E."/>
            <person name="Leigh N.D."/>
            <person name="Simon A."/>
            <person name="Yun M.H."/>
        </authorList>
    </citation>
    <scope>NUCLEOTIDE SEQUENCE</scope>
    <source>
        <strain evidence="1">20211129_DDA</strain>
        <tissue evidence="1">Liver</tissue>
    </source>
</reference>
<sequence>MLRSTEWDAPERLCWGGTTSPSRTSTIYAGGGGYPIDFVLINAAEIHCAGHASETMLGWDYILSRTSISPAGAGGCPGDIELISAAEIHVGDVPESLCWDGTTSIRRTSISPAGGGACPSDITLISAAEICGGRCARESLLGWDYIPQ</sequence>
<keyword evidence="2" id="KW-1185">Reference proteome</keyword>
<name>A0AAV7NSW7_PLEWA</name>
<protein>
    <submittedName>
        <fullName evidence="1">Uncharacterized protein</fullName>
    </submittedName>
</protein>
<organism evidence="1 2">
    <name type="scientific">Pleurodeles waltl</name>
    <name type="common">Iberian ribbed newt</name>
    <dbReference type="NCBI Taxonomy" id="8319"/>
    <lineage>
        <taxon>Eukaryota</taxon>
        <taxon>Metazoa</taxon>
        <taxon>Chordata</taxon>
        <taxon>Craniata</taxon>
        <taxon>Vertebrata</taxon>
        <taxon>Euteleostomi</taxon>
        <taxon>Amphibia</taxon>
        <taxon>Batrachia</taxon>
        <taxon>Caudata</taxon>
        <taxon>Salamandroidea</taxon>
        <taxon>Salamandridae</taxon>
        <taxon>Pleurodelinae</taxon>
        <taxon>Pleurodeles</taxon>
    </lineage>
</organism>
<dbReference type="AlphaFoldDB" id="A0AAV7NSW7"/>
<gene>
    <name evidence="1" type="ORF">NDU88_007313</name>
</gene>
<proteinExistence type="predicted"/>
<comment type="caution">
    <text evidence="1">The sequence shown here is derived from an EMBL/GenBank/DDBJ whole genome shotgun (WGS) entry which is preliminary data.</text>
</comment>
<dbReference type="EMBL" id="JANPWB010000012">
    <property type="protein sequence ID" value="KAJ1119127.1"/>
    <property type="molecule type" value="Genomic_DNA"/>
</dbReference>
<dbReference type="Proteomes" id="UP001066276">
    <property type="component" value="Chromosome 8"/>
</dbReference>